<feature type="compositionally biased region" description="Low complexity" evidence="1">
    <location>
        <begin position="121"/>
        <end position="136"/>
    </location>
</feature>
<comment type="caution">
    <text evidence="2">The sequence shown here is derived from an EMBL/GenBank/DDBJ whole genome shotgun (WGS) entry which is preliminary data.</text>
</comment>
<evidence type="ECO:0000256" key="1">
    <source>
        <dbReference type="SAM" id="MobiDB-lite"/>
    </source>
</evidence>
<organism evidence="2 3">
    <name type="scientific">Macrostomum lignano</name>
    <dbReference type="NCBI Taxonomy" id="282301"/>
    <lineage>
        <taxon>Eukaryota</taxon>
        <taxon>Metazoa</taxon>
        <taxon>Spiralia</taxon>
        <taxon>Lophotrochozoa</taxon>
        <taxon>Platyhelminthes</taxon>
        <taxon>Rhabditophora</taxon>
        <taxon>Macrostomorpha</taxon>
        <taxon>Macrostomida</taxon>
        <taxon>Macrostomidae</taxon>
        <taxon>Macrostomum</taxon>
    </lineage>
</organism>
<reference evidence="2 3" key="1">
    <citation type="submission" date="2017-06" db="EMBL/GenBank/DDBJ databases">
        <title>A platform for efficient transgenesis in Macrostomum lignano, a flatworm model organism for stem cell research.</title>
        <authorList>
            <person name="Berezikov E."/>
        </authorList>
    </citation>
    <scope>NUCLEOTIDE SEQUENCE [LARGE SCALE GENOMIC DNA]</scope>
    <source>
        <strain evidence="2">DV1</strain>
        <tissue evidence="2">Whole organism</tissue>
    </source>
</reference>
<gene>
    <name evidence="2" type="ORF">BOX15_Mlig011722g2</name>
</gene>
<dbReference type="AlphaFoldDB" id="A0A267G979"/>
<feature type="region of interest" description="Disordered" evidence="1">
    <location>
        <begin position="1"/>
        <end position="28"/>
    </location>
</feature>
<evidence type="ECO:0008006" key="4">
    <source>
        <dbReference type="Google" id="ProtNLM"/>
    </source>
</evidence>
<dbReference type="Proteomes" id="UP000215902">
    <property type="component" value="Unassembled WGS sequence"/>
</dbReference>
<name>A0A267G979_9PLAT</name>
<sequence length="291" mass="33233">MDQADQRKTFTQFSDVTPLFDSTPSGDDEFQKLMSELFTEPGVEVEMMSIEGDYPQLVTMKRQVAQSDALGDALAFVETEPDPSTSTSPECPPVITESAAVQMTAQQEDSTKEECKNSWLENQEQQPSTTSTTAETSSERFHDVEVKVEYMKECLARYDKEVKENSSNGKLQVHQVVLFILLSTEHHSEMRYHLDNILVFCDKNGKPSNRRTNHFLAKDTKTMGTVWQIVKENRRSTYDTFARAMRVGREKHKDYFEYLDTGKGSKKRVYKLGSKGLADMKKMESMLPKIC</sequence>
<accession>A0A267G979</accession>
<protein>
    <recommendedName>
        <fullName evidence="4">ETS domain-containing protein</fullName>
    </recommendedName>
</protein>
<feature type="region of interest" description="Disordered" evidence="1">
    <location>
        <begin position="105"/>
        <end position="140"/>
    </location>
</feature>
<dbReference type="EMBL" id="NIVC01000512">
    <property type="protein sequence ID" value="PAA81792.1"/>
    <property type="molecule type" value="Genomic_DNA"/>
</dbReference>
<keyword evidence="3" id="KW-1185">Reference proteome</keyword>
<evidence type="ECO:0000313" key="3">
    <source>
        <dbReference type="Proteomes" id="UP000215902"/>
    </source>
</evidence>
<proteinExistence type="predicted"/>
<feature type="compositionally biased region" description="Polar residues" evidence="1">
    <location>
        <begin position="9"/>
        <end position="25"/>
    </location>
</feature>
<evidence type="ECO:0000313" key="2">
    <source>
        <dbReference type="EMBL" id="PAA81792.1"/>
    </source>
</evidence>